<comment type="catalytic activity">
    <reaction evidence="1">
        <text>ATP + protein L-histidine = ADP + protein N-phospho-L-histidine.</text>
        <dbReference type="EC" id="2.7.13.3"/>
    </reaction>
</comment>
<evidence type="ECO:0000256" key="3">
    <source>
        <dbReference type="ARBA" id="ARBA00022553"/>
    </source>
</evidence>
<evidence type="ECO:0000256" key="4">
    <source>
        <dbReference type="ARBA" id="ARBA00022679"/>
    </source>
</evidence>
<dbReference type="EC" id="2.7.13.3" evidence="2"/>
<evidence type="ECO:0000259" key="10">
    <source>
        <dbReference type="PROSITE" id="PS50112"/>
    </source>
</evidence>
<evidence type="ECO:0000313" key="11">
    <source>
        <dbReference type="EMBL" id="ASV99448.1"/>
    </source>
</evidence>
<dbReference type="NCBIfam" id="TIGR00229">
    <property type="entry name" value="sensory_box"/>
    <property type="match status" value="1"/>
</dbReference>
<dbReference type="Gene3D" id="3.30.450.20">
    <property type="entry name" value="PAS domain"/>
    <property type="match status" value="1"/>
</dbReference>
<dbReference type="KEGG" id="parb:CJU94_15625"/>
<organism evidence="11 12">
    <name type="scientific">Paraburkholderia aromaticivorans</name>
    <dbReference type="NCBI Taxonomy" id="2026199"/>
    <lineage>
        <taxon>Bacteria</taxon>
        <taxon>Pseudomonadati</taxon>
        <taxon>Pseudomonadota</taxon>
        <taxon>Betaproteobacteria</taxon>
        <taxon>Burkholderiales</taxon>
        <taxon>Burkholderiaceae</taxon>
        <taxon>Paraburkholderia</taxon>
    </lineage>
</organism>
<name>A0A248VKD5_9BURK</name>
<reference evidence="11 12" key="1">
    <citation type="submission" date="2017-08" db="EMBL/GenBank/DDBJ databases">
        <title>Identification and genetic characteristics of simultaneous BTEX- and naphthalene-degrading Paraburkholderia sp. BN5 isolated from petroleum-contaminated soil.</title>
        <authorList>
            <person name="Lee Y."/>
            <person name="Jeon C.O."/>
        </authorList>
    </citation>
    <scope>NUCLEOTIDE SEQUENCE [LARGE SCALE GENOMIC DNA]</scope>
    <source>
        <strain evidence="11 12">BN5</strain>
    </source>
</reference>
<evidence type="ECO:0000256" key="7">
    <source>
        <dbReference type="ARBA" id="ARBA00022840"/>
    </source>
</evidence>
<keyword evidence="3" id="KW-0597">Phosphoprotein</keyword>
<dbReference type="SUPFAM" id="SSF55785">
    <property type="entry name" value="PYP-like sensor domain (PAS domain)"/>
    <property type="match status" value="1"/>
</dbReference>
<feature type="domain" description="PAS" evidence="10">
    <location>
        <begin position="110"/>
        <end position="163"/>
    </location>
</feature>
<dbReference type="Pfam" id="PF02518">
    <property type="entry name" value="HATPase_c"/>
    <property type="match status" value="1"/>
</dbReference>
<dbReference type="InterPro" id="IPR000014">
    <property type="entry name" value="PAS"/>
</dbReference>
<evidence type="ECO:0000313" key="12">
    <source>
        <dbReference type="Proteomes" id="UP000215158"/>
    </source>
</evidence>
<evidence type="ECO:0000256" key="5">
    <source>
        <dbReference type="ARBA" id="ARBA00022741"/>
    </source>
</evidence>
<dbReference type="GO" id="GO:0000155">
    <property type="term" value="F:phosphorelay sensor kinase activity"/>
    <property type="evidence" value="ECO:0007669"/>
    <property type="project" value="InterPro"/>
</dbReference>
<dbReference type="SMART" id="SM00091">
    <property type="entry name" value="PAS"/>
    <property type="match status" value="1"/>
</dbReference>
<dbReference type="CDD" id="cd00082">
    <property type="entry name" value="HisKA"/>
    <property type="match status" value="1"/>
</dbReference>
<dbReference type="InterPro" id="IPR003594">
    <property type="entry name" value="HATPase_dom"/>
</dbReference>
<dbReference type="OrthoDB" id="8872837at2"/>
<feature type="domain" description="Histidine kinase" evidence="9">
    <location>
        <begin position="253"/>
        <end position="469"/>
    </location>
</feature>
<dbReference type="AlphaFoldDB" id="A0A248VKD5"/>
<evidence type="ECO:0000256" key="8">
    <source>
        <dbReference type="ARBA" id="ARBA00023012"/>
    </source>
</evidence>
<dbReference type="SUPFAM" id="SSF55874">
    <property type="entry name" value="ATPase domain of HSP90 chaperone/DNA topoisomerase II/histidine kinase"/>
    <property type="match status" value="1"/>
</dbReference>
<dbReference type="GO" id="GO:0005524">
    <property type="term" value="F:ATP binding"/>
    <property type="evidence" value="ECO:0007669"/>
    <property type="project" value="UniProtKB-KW"/>
</dbReference>
<keyword evidence="6" id="KW-0418">Kinase</keyword>
<keyword evidence="5" id="KW-0547">Nucleotide-binding</keyword>
<proteinExistence type="predicted"/>
<dbReference type="SMART" id="SM00387">
    <property type="entry name" value="HATPase_c"/>
    <property type="match status" value="1"/>
</dbReference>
<dbReference type="InterPro" id="IPR004358">
    <property type="entry name" value="Sig_transdc_His_kin-like_C"/>
</dbReference>
<dbReference type="Gene3D" id="3.30.565.10">
    <property type="entry name" value="Histidine kinase-like ATPase, C-terminal domain"/>
    <property type="match status" value="1"/>
</dbReference>
<sequence>MTRLGQVKEFAIRLAVNLTALYLPRRQLAASRSGVEVGSSMEVPFPGDRAPSRLPKSDLIPALARVASHSEHNPSAAGFPDSKVKLSHRLIPPLSWPRVPAQPASPMLGESMSLREALEMVPVPIVTVDVKNRITFANGCAAEMFGRSRDEMIGEPVRTLFPPAVEDDRHDAIDCLSIFNERSERVQVRQLLARRRRGGDFPAEFRSVRRKSGNREFQIVAISDRSDCSELELNRNELAHLARVSSLGELAGSLAHELNQPLTAILSNAEAAQRLVNLGASKNGELREALQDIVSDDCRASEVIQRIRTLVRNGNIEMQPLELGTVVADVAALVRSDAMVRGVHVTFYVEDALPMVRGDRVQLQQVLLNLLLNGFDAVKGLAAQERLVEMAVHRAPDSGVHITVKDCGSGLPGDHIDKVFQPFFTTKPQGLGLGLSISRTIVNAHGGCMWADKNVGPGACFHITLPPPQTFGGISGASDHESA</sequence>
<dbReference type="SUPFAM" id="SSF47384">
    <property type="entry name" value="Homodimeric domain of signal transducing histidine kinase"/>
    <property type="match status" value="1"/>
</dbReference>
<gene>
    <name evidence="11" type="ORF">CJU94_15625</name>
</gene>
<evidence type="ECO:0000259" key="9">
    <source>
        <dbReference type="PROSITE" id="PS50109"/>
    </source>
</evidence>
<accession>A0A248VKD5</accession>
<dbReference type="InterPro" id="IPR003661">
    <property type="entry name" value="HisK_dim/P_dom"/>
</dbReference>
<dbReference type="PROSITE" id="PS50109">
    <property type="entry name" value="HIS_KIN"/>
    <property type="match status" value="1"/>
</dbReference>
<dbReference type="EMBL" id="CP022989">
    <property type="protein sequence ID" value="ASV99448.1"/>
    <property type="molecule type" value="Genomic_DNA"/>
</dbReference>
<dbReference type="PROSITE" id="PS50112">
    <property type="entry name" value="PAS"/>
    <property type="match status" value="1"/>
</dbReference>
<dbReference type="InterPro" id="IPR036097">
    <property type="entry name" value="HisK_dim/P_sf"/>
</dbReference>
<evidence type="ECO:0000256" key="1">
    <source>
        <dbReference type="ARBA" id="ARBA00000085"/>
    </source>
</evidence>
<keyword evidence="7" id="KW-0067">ATP-binding</keyword>
<dbReference type="InterPro" id="IPR036890">
    <property type="entry name" value="HATPase_C_sf"/>
</dbReference>
<evidence type="ECO:0000256" key="6">
    <source>
        <dbReference type="ARBA" id="ARBA00022777"/>
    </source>
</evidence>
<dbReference type="PANTHER" id="PTHR43065:SF10">
    <property type="entry name" value="PEROXIDE STRESS-ACTIVATED HISTIDINE KINASE MAK3"/>
    <property type="match status" value="1"/>
</dbReference>
<keyword evidence="12" id="KW-1185">Reference proteome</keyword>
<dbReference type="InterPro" id="IPR035965">
    <property type="entry name" value="PAS-like_dom_sf"/>
</dbReference>
<dbReference type="CDD" id="cd00130">
    <property type="entry name" value="PAS"/>
    <property type="match status" value="1"/>
</dbReference>
<dbReference type="PANTHER" id="PTHR43065">
    <property type="entry name" value="SENSOR HISTIDINE KINASE"/>
    <property type="match status" value="1"/>
</dbReference>
<protein>
    <recommendedName>
        <fullName evidence="2">histidine kinase</fullName>
        <ecNumber evidence="2">2.7.13.3</ecNumber>
    </recommendedName>
</protein>
<dbReference type="Proteomes" id="UP000215158">
    <property type="component" value="Chromosome 1"/>
</dbReference>
<dbReference type="Gene3D" id="1.10.287.130">
    <property type="match status" value="1"/>
</dbReference>
<dbReference type="Pfam" id="PF00512">
    <property type="entry name" value="HisKA"/>
    <property type="match status" value="1"/>
</dbReference>
<keyword evidence="8" id="KW-0902">Two-component regulatory system</keyword>
<evidence type="ECO:0000256" key="2">
    <source>
        <dbReference type="ARBA" id="ARBA00012438"/>
    </source>
</evidence>
<dbReference type="Pfam" id="PF13426">
    <property type="entry name" value="PAS_9"/>
    <property type="match status" value="1"/>
</dbReference>
<keyword evidence="4" id="KW-0808">Transferase</keyword>
<dbReference type="SMART" id="SM00388">
    <property type="entry name" value="HisKA"/>
    <property type="match status" value="1"/>
</dbReference>
<dbReference type="PRINTS" id="PR00344">
    <property type="entry name" value="BCTRLSENSOR"/>
</dbReference>
<dbReference type="InterPro" id="IPR005467">
    <property type="entry name" value="His_kinase_dom"/>
</dbReference>